<dbReference type="InterPro" id="IPR025745">
    <property type="entry name" value="Mrr-like_N_dom"/>
</dbReference>
<dbReference type="Gene3D" id="3.40.1350.10">
    <property type="match status" value="1"/>
</dbReference>
<feature type="domain" description="Restriction endonuclease type IV Mrr" evidence="1">
    <location>
        <begin position="158"/>
        <end position="276"/>
    </location>
</feature>
<dbReference type="Pfam" id="PF14338">
    <property type="entry name" value="Mrr_N"/>
    <property type="match status" value="1"/>
</dbReference>
<evidence type="ECO:0000313" key="4">
    <source>
        <dbReference type="Proteomes" id="UP000235653"/>
    </source>
</evidence>
<evidence type="ECO:0000259" key="1">
    <source>
        <dbReference type="Pfam" id="PF04471"/>
    </source>
</evidence>
<keyword evidence="4" id="KW-1185">Reference proteome</keyword>
<evidence type="ECO:0000259" key="2">
    <source>
        <dbReference type="Pfam" id="PF14338"/>
    </source>
</evidence>
<gene>
    <name evidence="3" type="ORF">JP09_006005</name>
</gene>
<dbReference type="EMBL" id="JQAN02000010">
    <property type="protein sequence ID" value="PPD58094.1"/>
    <property type="molecule type" value="Genomic_DNA"/>
</dbReference>
<name>A0A2P5P727_9CHLR</name>
<dbReference type="GO" id="GO:0015666">
    <property type="term" value="F:restriction endodeoxyribonuclease activity"/>
    <property type="evidence" value="ECO:0007669"/>
    <property type="project" value="TreeGrafter"/>
</dbReference>
<dbReference type="SUPFAM" id="SSF52980">
    <property type="entry name" value="Restriction endonuclease-like"/>
    <property type="match status" value="1"/>
</dbReference>
<protein>
    <submittedName>
        <fullName evidence="3">Restriction endonuclease</fullName>
    </submittedName>
</protein>
<keyword evidence="3" id="KW-0255">Endonuclease</keyword>
<dbReference type="InterPro" id="IPR052906">
    <property type="entry name" value="Type_IV_Methyl-Rstrct_Enzyme"/>
</dbReference>
<evidence type="ECO:0000313" key="3">
    <source>
        <dbReference type="EMBL" id="PPD58094.1"/>
    </source>
</evidence>
<organism evidence="3 4">
    <name type="scientific">Dehalogenimonas etheniformans</name>
    <dbReference type="NCBI Taxonomy" id="1536648"/>
    <lineage>
        <taxon>Bacteria</taxon>
        <taxon>Bacillati</taxon>
        <taxon>Chloroflexota</taxon>
        <taxon>Dehalococcoidia</taxon>
        <taxon>Dehalococcoidales</taxon>
        <taxon>Dehalococcoidaceae</taxon>
        <taxon>Dehalogenimonas</taxon>
    </lineage>
</organism>
<dbReference type="Pfam" id="PF04471">
    <property type="entry name" value="Mrr_cat"/>
    <property type="match status" value="1"/>
</dbReference>
<feature type="domain" description="Restriction system protein Mrr-like N-terminal" evidence="2">
    <location>
        <begin position="6"/>
        <end position="91"/>
    </location>
</feature>
<proteinExistence type="predicted"/>
<dbReference type="InterPro" id="IPR011856">
    <property type="entry name" value="tRNA_endonuc-like_dom_sf"/>
</dbReference>
<accession>A0A2P5P727</accession>
<keyword evidence="3" id="KW-0540">Nuclease</keyword>
<dbReference type="Proteomes" id="UP000235653">
    <property type="component" value="Unassembled WGS sequence"/>
</dbReference>
<comment type="caution">
    <text evidence="3">The sequence shown here is derived from an EMBL/GenBank/DDBJ whole genome shotgun (WGS) entry which is preliminary data.</text>
</comment>
<reference evidence="3 4" key="1">
    <citation type="journal article" date="2017" name="ISME J.">
        <title>Grape pomace compost harbors organohalide-respiring Dehalogenimonas species with novel reductive dehalogenase genes.</title>
        <authorList>
            <person name="Yang Y."/>
            <person name="Higgins S.A."/>
            <person name="Yan J."/>
            <person name="Simsir B."/>
            <person name="Chourey K."/>
            <person name="Iyer R."/>
            <person name="Hettich R.L."/>
            <person name="Baldwin B."/>
            <person name="Ogles D.M."/>
            <person name="Loffler F.E."/>
        </authorList>
    </citation>
    <scope>NUCLEOTIDE SEQUENCE [LARGE SCALE GENOMIC DNA]</scope>
    <source>
        <strain evidence="3 4">GP</strain>
    </source>
</reference>
<dbReference type="GO" id="GO:0009307">
    <property type="term" value="P:DNA restriction-modification system"/>
    <property type="evidence" value="ECO:0007669"/>
    <property type="project" value="InterPro"/>
</dbReference>
<dbReference type="GO" id="GO:0003677">
    <property type="term" value="F:DNA binding"/>
    <property type="evidence" value="ECO:0007669"/>
    <property type="project" value="InterPro"/>
</dbReference>
<dbReference type="AlphaFoldDB" id="A0A2P5P727"/>
<dbReference type="PANTHER" id="PTHR30015:SF7">
    <property type="entry name" value="TYPE IV METHYL-DIRECTED RESTRICTION ENZYME ECOKMRR"/>
    <property type="match status" value="1"/>
</dbReference>
<sequence>MPIPDYQTIMLPLLTLISDGKEHTLQDSIASLGNQFHLMPEDLRKVLPSGRQAVFHNRVGWARTYMKKAGLIESTKRGSFKITNRGKEVLKAKPNSINAKYLEQFKEFQDFKKLGHEKPKTPKPPDKTTAVTPQEALENAYNELNSALADELLQKIKDSDPGFFENTVIELLVQMGYGGSIKDAGQVVGKSGDEGIDGTIKEDKLGLDVIYIQAKRWEGTVSRPEVQKFAGALQGQRAKKGIFITTSGFSDEAERYAQQIESKIVLIDGAKLTELMIEHNIGVSPVVSYNLKRLDSDYFSE</sequence>
<dbReference type="InterPro" id="IPR011335">
    <property type="entry name" value="Restrct_endonuc-II-like"/>
</dbReference>
<dbReference type="InterPro" id="IPR007560">
    <property type="entry name" value="Restrct_endonuc_IV_Mrr"/>
</dbReference>
<dbReference type="RefSeq" id="WP_102330862.1">
    <property type="nucleotide sequence ID" value="NZ_CP058566.2"/>
</dbReference>
<dbReference type="PANTHER" id="PTHR30015">
    <property type="entry name" value="MRR RESTRICTION SYSTEM PROTEIN"/>
    <property type="match status" value="1"/>
</dbReference>
<dbReference type="OrthoDB" id="9803736at2"/>
<keyword evidence="3" id="KW-0378">Hydrolase</keyword>